<dbReference type="PANTHER" id="PTHR36834:SF2">
    <property type="entry name" value="MEMBRANE PROTEIN"/>
    <property type="match status" value="1"/>
</dbReference>
<dbReference type="EMBL" id="JAVLAO010000001">
    <property type="protein sequence ID" value="MDT7039830.1"/>
    <property type="molecule type" value="Genomic_DNA"/>
</dbReference>
<dbReference type="Proteomes" id="UP001267003">
    <property type="component" value="Unassembled WGS sequence"/>
</dbReference>
<proteinExistence type="predicted"/>
<dbReference type="InterPro" id="IPR053150">
    <property type="entry name" value="Teicoplanin_resist-assoc"/>
</dbReference>
<dbReference type="PANTHER" id="PTHR36834">
    <property type="entry name" value="MEMBRANE PROTEIN-RELATED"/>
    <property type="match status" value="1"/>
</dbReference>
<evidence type="ECO:0000259" key="2">
    <source>
        <dbReference type="Pfam" id="PF04892"/>
    </source>
</evidence>
<keyword evidence="1" id="KW-0812">Transmembrane</keyword>
<reference evidence="3" key="1">
    <citation type="submission" date="2023-08" db="EMBL/GenBank/DDBJ databases">
        <authorList>
            <person name="Page C.A."/>
            <person name="Perez-Diaz I.M."/>
        </authorList>
    </citation>
    <scope>NUCLEOTIDE SEQUENCE</scope>
    <source>
        <strain evidence="4">1.8.9</strain>
        <strain evidence="3">7.8.46</strain>
    </source>
</reference>
<dbReference type="RefSeq" id="WP_101873962.1">
    <property type="nucleotide sequence ID" value="NZ_BOUG01000001.1"/>
</dbReference>
<dbReference type="Proteomes" id="UP001263852">
    <property type="component" value="Unassembled WGS sequence"/>
</dbReference>
<evidence type="ECO:0000256" key="1">
    <source>
        <dbReference type="SAM" id="Phobius"/>
    </source>
</evidence>
<feature type="transmembrane region" description="Helical" evidence="1">
    <location>
        <begin position="104"/>
        <end position="124"/>
    </location>
</feature>
<dbReference type="AlphaFoldDB" id="A0AAW8VY32"/>
<evidence type="ECO:0000313" key="3">
    <source>
        <dbReference type="EMBL" id="MDT6990666.1"/>
    </source>
</evidence>
<evidence type="ECO:0000313" key="5">
    <source>
        <dbReference type="Proteomes" id="UP001267003"/>
    </source>
</evidence>
<gene>
    <name evidence="3" type="ORF">RI536_11285</name>
    <name evidence="4" type="ORF">RI555_12750</name>
</gene>
<protein>
    <submittedName>
        <fullName evidence="3">VanZ family protein</fullName>
    </submittedName>
</protein>
<comment type="caution">
    <text evidence="3">The sequence shown here is derived from an EMBL/GenBank/DDBJ whole genome shotgun (WGS) entry which is preliminary data.</text>
</comment>
<name>A0AAW8VY32_LACPE</name>
<sequence>MRWEPFMFILLLTTVSCLVILIATRNAKQRGLRLLGLAYLFGLSVILFTPLSVDGHSLYVMPAGFGQVNLTRLYFHGLGFLENILLTIPLGWGLKRRFQRRSLISIGMTGLLISAGIESLQYFMSQHWLINRSSDINDVVANTLGILIGAVIAMIVHAVSLRKGRLATNQ</sequence>
<dbReference type="Pfam" id="PF04892">
    <property type="entry name" value="VanZ"/>
    <property type="match status" value="1"/>
</dbReference>
<evidence type="ECO:0000313" key="4">
    <source>
        <dbReference type="EMBL" id="MDT7039830.1"/>
    </source>
</evidence>
<dbReference type="KEGG" id="lpg:BB562_12880"/>
<feature type="transmembrane region" description="Helical" evidence="1">
    <location>
        <begin position="6"/>
        <end position="23"/>
    </location>
</feature>
<feature type="transmembrane region" description="Helical" evidence="1">
    <location>
        <begin position="144"/>
        <end position="161"/>
    </location>
</feature>
<organism evidence="3 5">
    <name type="scientific">Lactiplantibacillus pentosus</name>
    <name type="common">Lactobacillus pentosus</name>
    <dbReference type="NCBI Taxonomy" id="1589"/>
    <lineage>
        <taxon>Bacteria</taxon>
        <taxon>Bacillati</taxon>
        <taxon>Bacillota</taxon>
        <taxon>Bacilli</taxon>
        <taxon>Lactobacillales</taxon>
        <taxon>Lactobacillaceae</taxon>
        <taxon>Lactiplantibacillus</taxon>
    </lineage>
</organism>
<feature type="transmembrane region" description="Helical" evidence="1">
    <location>
        <begin position="35"/>
        <end position="53"/>
    </location>
</feature>
<accession>A0AAW8VY32</accession>
<dbReference type="EMBL" id="JAVLAQ010000001">
    <property type="protein sequence ID" value="MDT6990666.1"/>
    <property type="molecule type" value="Genomic_DNA"/>
</dbReference>
<feature type="transmembrane region" description="Helical" evidence="1">
    <location>
        <begin position="73"/>
        <end position="92"/>
    </location>
</feature>
<dbReference type="InterPro" id="IPR006976">
    <property type="entry name" value="VanZ-like"/>
</dbReference>
<feature type="domain" description="VanZ-like" evidence="2">
    <location>
        <begin position="38"/>
        <end position="156"/>
    </location>
</feature>
<dbReference type="PROSITE" id="PS51257">
    <property type="entry name" value="PROKAR_LIPOPROTEIN"/>
    <property type="match status" value="1"/>
</dbReference>
<keyword evidence="1" id="KW-1133">Transmembrane helix</keyword>
<keyword evidence="1" id="KW-0472">Membrane</keyword>